<gene>
    <name evidence="4" type="ORF">SAMN05421543_11481</name>
</gene>
<feature type="domain" description="CRM" evidence="3">
    <location>
        <begin position="4"/>
        <end position="100"/>
    </location>
</feature>
<evidence type="ECO:0000259" key="3">
    <source>
        <dbReference type="PROSITE" id="PS51295"/>
    </source>
</evidence>
<evidence type="ECO:0000313" key="4">
    <source>
        <dbReference type="EMBL" id="SFU94024.1"/>
    </source>
</evidence>
<dbReference type="STRING" id="392015.SAMN05421543_11481"/>
<dbReference type="PANTHER" id="PTHR40065">
    <property type="entry name" value="RNA-BINDING PROTEIN YHBY"/>
    <property type="match status" value="1"/>
</dbReference>
<keyword evidence="1 2" id="KW-0694">RNA-binding</keyword>
<dbReference type="Proteomes" id="UP000183508">
    <property type="component" value="Unassembled WGS sequence"/>
</dbReference>
<evidence type="ECO:0000256" key="1">
    <source>
        <dbReference type="ARBA" id="ARBA00022884"/>
    </source>
</evidence>
<dbReference type="RefSeq" id="WP_074953736.1">
    <property type="nucleotide sequence ID" value="NZ_FPBV01000014.1"/>
</dbReference>
<dbReference type="Gene3D" id="3.30.110.60">
    <property type="entry name" value="YhbY-like"/>
    <property type="match status" value="1"/>
</dbReference>
<dbReference type="InterPro" id="IPR051925">
    <property type="entry name" value="RNA-binding_domain"/>
</dbReference>
<accession>A0A1I7K9C1</accession>
<name>A0A1I7K9C1_9BACL</name>
<evidence type="ECO:0000256" key="2">
    <source>
        <dbReference type="PROSITE-ProRule" id="PRU00626"/>
    </source>
</evidence>
<protein>
    <submittedName>
        <fullName evidence="4">RNA-binding protein</fullName>
    </submittedName>
</protein>
<dbReference type="Pfam" id="PF01985">
    <property type="entry name" value="CRS1_YhbY"/>
    <property type="match status" value="1"/>
</dbReference>
<sequence>MAGQTLTGKQIRTLRALAHHLRPVVQVGKAGVTAGVIEQVEEVLEAQELIKVSVLDTSPLERDEVGDILVEETGASWVQSIGRTVVLYRRSRENPQIQLPPP</sequence>
<dbReference type="OrthoDB" id="9797519at2"/>
<dbReference type="InterPro" id="IPR001890">
    <property type="entry name" value="RNA-binding_CRM"/>
</dbReference>
<dbReference type="InterPro" id="IPR017924">
    <property type="entry name" value="RNA-binding_YhbY"/>
</dbReference>
<dbReference type="GO" id="GO:0003723">
    <property type="term" value="F:RNA binding"/>
    <property type="evidence" value="ECO:0007669"/>
    <property type="project" value="UniProtKB-UniRule"/>
</dbReference>
<dbReference type="SMART" id="SM01103">
    <property type="entry name" value="CRS1_YhbY"/>
    <property type="match status" value="1"/>
</dbReference>
<dbReference type="PANTHER" id="PTHR40065:SF3">
    <property type="entry name" value="RNA-BINDING PROTEIN YHBY"/>
    <property type="match status" value="1"/>
</dbReference>
<dbReference type="eggNOG" id="COG1534">
    <property type="taxonomic scope" value="Bacteria"/>
</dbReference>
<organism evidence="4 5">
    <name type="scientific">Alicyclobacillus macrosporangiidus</name>
    <dbReference type="NCBI Taxonomy" id="392015"/>
    <lineage>
        <taxon>Bacteria</taxon>
        <taxon>Bacillati</taxon>
        <taxon>Bacillota</taxon>
        <taxon>Bacilli</taxon>
        <taxon>Bacillales</taxon>
        <taxon>Alicyclobacillaceae</taxon>
        <taxon>Alicyclobacillus</taxon>
    </lineage>
</organism>
<reference evidence="5" key="1">
    <citation type="submission" date="2016-10" db="EMBL/GenBank/DDBJ databases">
        <authorList>
            <person name="Varghese N."/>
        </authorList>
    </citation>
    <scope>NUCLEOTIDE SEQUENCE [LARGE SCALE GENOMIC DNA]</scope>
    <source>
        <strain evidence="5">DSM 17980</strain>
    </source>
</reference>
<dbReference type="InterPro" id="IPR035920">
    <property type="entry name" value="YhbY-like_sf"/>
</dbReference>
<dbReference type="AlphaFoldDB" id="A0A1I7K9C1"/>
<dbReference type="NCBIfam" id="TIGR00253">
    <property type="entry name" value="RNA_bind_YhbY"/>
    <property type="match status" value="1"/>
</dbReference>
<evidence type="ECO:0000313" key="5">
    <source>
        <dbReference type="Proteomes" id="UP000183508"/>
    </source>
</evidence>
<dbReference type="EMBL" id="FPBV01000014">
    <property type="protein sequence ID" value="SFU94024.1"/>
    <property type="molecule type" value="Genomic_DNA"/>
</dbReference>
<dbReference type="SUPFAM" id="SSF75471">
    <property type="entry name" value="YhbY-like"/>
    <property type="match status" value="1"/>
</dbReference>
<proteinExistence type="predicted"/>
<keyword evidence="5" id="KW-1185">Reference proteome</keyword>
<dbReference type="PROSITE" id="PS51295">
    <property type="entry name" value="CRM"/>
    <property type="match status" value="1"/>
</dbReference>